<protein>
    <submittedName>
        <fullName evidence="1">Uncharacterized protein</fullName>
    </submittedName>
</protein>
<name>A0ACB7FD33_NIBAL</name>
<dbReference type="Proteomes" id="UP000805704">
    <property type="component" value="Chromosome 12"/>
</dbReference>
<organism evidence="1 2">
    <name type="scientific">Nibea albiflora</name>
    <name type="common">Yellow drum</name>
    <name type="synonym">Corvina albiflora</name>
    <dbReference type="NCBI Taxonomy" id="240163"/>
    <lineage>
        <taxon>Eukaryota</taxon>
        <taxon>Metazoa</taxon>
        <taxon>Chordata</taxon>
        <taxon>Craniata</taxon>
        <taxon>Vertebrata</taxon>
        <taxon>Euteleostomi</taxon>
        <taxon>Actinopterygii</taxon>
        <taxon>Neopterygii</taxon>
        <taxon>Teleostei</taxon>
        <taxon>Neoteleostei</taxon>
        <taxon>Acanthomorphata</taxon>
        <taxon>Eupercaria</taxon>
        <taxon>Sciaenidae</taxon>
        <taxon>Nibea</taxon>
    </lineage>
</organism>
<gene>
    <name evidence="1" type="ORF">GBF38_020025</name>
</gene>
<evidence type="ECO:0000313" key="2">
    <source>
        <dbReference type="Proteomes" id="UP000805704"/>
    </source>
</evidence>
<keyword evidence="2" id="KW-1185">Reference proteome</keyword>
<evidence type="ECO:0000313" key="1">
    <source>
        <dbReference type="EMBL" id="KAG8012317.1"/>
    </source>
</evidence>
<reference evidence="1" key="1">
    <citation type="submission" date="2020-04" db="EMBL/GenBank/DDBJ databases">
        <title>A chromosome-scale assembly and high-density genetic map of the yellow drum (Nibea albiflora) genome.</title>
        <authorList>
            <person name="Xu D."/>
            <person name="Zhang W."/>
            <person name="Chen R."/>
            <person name="Tan P."/>
            <person name="Wang L."/>
            <person name="Song H."/>
            <person name="Tian L."/>
            <person name="Zhu Q."/>
            <person name="Wang B."/>
        </authorList>
    </citation>
    <scope>NUCLEOTIDE SEQUENCE</scope>
    <source>
        <strain evidence="1">ZJHYS-2018</strain>
    </source>
</reference>
<sequence>MAVACRWLEAERTGRLLPLLSGDTQTSAVRPCCFLLERLGDSAEDHRRCFRGTKLGPTDQPFTHAKLARQHNSCSPGTDGEQRMLDQIVLEQFVEGLLTSMSEWMR</sequence>
<comment type="caution">
    <text evidence="1">The sequence shown here is derived from an EMBL/GenBank/DDBJ whole genome shotgun (WGS) entry which is preliminary data.</text>
</comment>
<proteinExistence type="predicted"/>
<dbReference type="EMBL" id="CM024800">
    <property type="protein sequence ID" value="KAG8012317.1"/>
    <property type="molecule type" value="Genomic_DNA"/>
</dbReference>
<accession>A0ACB7FD33</accession>